<keyword evidence="1" id="KW-0175">Coiled coil</keyword>
<evidence type="ECO:0000256" key="1">
    <source>
        <dbReference type="SAM" id="Coils"/>
    </source>
</evidence>
<dbReference type="KEGG" id="blq:L21SP5_00347"/>
<sequence>MKNSVFQIFFLPILLLTGFLMNSCDNQSSKVKSLKEENRQLKRERAQTEENLYELSKTINFIQSNLDTIKQQEQIISTIANSDIENQPSAKEQISNDITSIYNKLIANRRQLSKLQQSLNKDASQNKDLKAIIDRLNEQMDEKIIQIENLRSQLEQMQGKITNLEGLVDTLNSLRKQQQAIIAYQQKTMNTVYYAYGTSKELKQNNVITKEGGILGIGKARKLKDNLNKDYFTEAQKFELKNITLNARKARIVTPHPEGSYKLHGDKPVDSIEIIDPTRFWSNTQYLVIEIKQ</sequence>
<evidence type="ECO:0000313" key="3">
    <source>
        <dbReference type="Proteomes" id="UP000064893"/>
    </source>
</evidence>
<name>A0A0S2HVI1_9BACT</name>
<reference evidence="2 3" key="1">
    <citation type="submission" date="2015-11" db="EMBL/GenBank/DDBJ databases">
        <title>Description and complete genome sequence of a novel strain predominating in hypersaline microbial mats and representing a new family of the Bacteriodetes phylum.</title>
        <authorList>
            <person name="Spring S."/>
            <person name="Bunk B."/>
            <person name="Sproer C."/>
            <person name="Klenk H.-P."/>
        </authorList>
    </citation>
    <scope>NUCLEOTIDE SEQUENCE [LARGE SCALE GENOMIC DNA]</scope>
    <source>
        <strain evidence="2 3">L21-Spi-D4</strain>
    </source>
</reference>
<feature type="coiled-coil region" evidence="1">
    <location>
        <begin position="119"/>
        <end position="174"/>
    </location>
</feature>
<dbReference type="EMBL" id="CP013118">
    <property type="protein sequence ID" value="ALO14026.1"/>
    <property type="molecule type" value="Genomic_DNA"/>
</dbReference>
<gene>
    <name evidence="2" type="ORF">L21SP5_00347</name>
</gene>
<dbReference type="RefSeq" id="WP_057951615.1">
    <property type="nucleotide sequence ID" value="NZ_CP013118.1"/>
</dbReference>
<organism evidence="2 3">
    <name type="scientific">Salinivirga cyanobacteriivorans</name>
    <dbReference type="NCBI Taxonomy" id="1307839"/>
    <lineage>
        <taxon>Bacteria</taxon>
        <taxon>Pseudomonadati</taxon>
        <taxon>Bacteroidota</taxon>
        <taxon>Bacteroidia</taxon>
        <taxon>Bacteroidales</taxon>
        <taxon>Salinivirgaceae</taxon>
        <taxon>Salinivirga</taxon>
    </lineage>
</organism>
<proteinExistence type="predicted"/>
<dbReference type="STRING" id="1307839.L21SP5_00347"/>
<protein>
    <submittedName>
        <fullName evidence="2">Chromosome segregation protein SMC</fullName>
    </submittedName>
</protein>
<feature type="coiled-coil region" evidence="1">
    <location>
        <begin position="24"/>
        <end position="58"/>
    </location>
</feature>
<dbReference type="OrthoDB" id="597123at2"/>
<accession>A0A0S2HVI1</accession>
<dbReference type="Proteomes" id="UP000064893">
    <property type="component" value="Chromosome"/>
</dbReference>
<keyword evidence="3" id="KW-1185">Reference proteome</keyword>
<dbReference type="AlphaFoldDB" id="A0A0S2HVI1"/>
<evidence type="ECO:0000313" key="2">
    <source>
        <dbReference type="EMBL" id="ALO14026.1"/>
    </source>
</evidence>